<reference evidence="2 3" key="1">
    <citation type="submission" date="2022-12" db="EMBL/GenBank/DDBJ databases">
        <title>Chromosome-scale assembly of the Ensete ventricosum genome.</title>
        <authorList>
            <person name="Dussert Y."/>
            <person name="Stocks J."/>
            <person name="Wendawek A."/>
            <person name="Woldeyes F."/>
            <person name="Nichols R.A."/>
            <person name="Borrell J.S."/>
        </authorList>
    </citation>
    <scope>NUCLEOTIDE SEQUENCE [LARGE SCALE GENOMIC DNA]</scope>
    <source>
        <strain evidence="3">cv. Maze</strain>
        <tissue evidence="2">Seeds</tissue>
    </source>
</reference>
<feature type="compositionally biased region" description="Polar residues" evidence="1">
    <location>
        <begin position="33"/>
        <end position="46"/>
    </location>
</feature>
<name>A0AAV8R800_ENSVE</name>
<dbReference type="Proteomes" id="UP001222027">
    <property type="component" value="Unassembled WGS sequence"/>
</dbReference>
<proteinExistence type="predicted"/>
<dbReference type="AlphaFoldDB" id="A0AAV8R800"/>
<keyword evidence="3" id="KW-1185">Reference proteome</keyword>
<feature type="region of interest" description="Disordered" evidence="1">
    <location>
        <begin position="1"/>
        <end position="62"/>
    </location>
</feature>
<protein>
    <recommendedName>
        <fullName evidence="4">SMP domain-containing protein</fullName>
    </recommendedName>
</protein>
<evidence type="ECO:0000313" key="3">
    <source>
        <dbReference type="Proteomes" id="UP001222027"/>
    </source>
</evidence>
<dbReference type="EMBL" id="JAQQAF010000003">
    <property type="protein sequence ID" value="KAJ8497565.1"/>
    <property type="molecule type" value="Genomic_DNA"/>
</dbReference>
<evidence type="ECO:0000313" key="2">
    <source>
        <dbReference type="EMBL" id="KAJ8497565.1"/>
    </source>
</evidence>
<feature type="compositionally biased region" description="Polar residues" evidence="1">
    <location>
        <begin position="1"/>
        <end position="14"/>
    </location>
</feature>
<accession>A0AAV8R800</accession>
<sequence length="107" mass="11122">MDTTIASTHRTTSADPYRDVHPTFSDVDPGSDAGTTPGASSTTISGTDAAAHSGANRHVRSRPVMAYADPKPSTAAAAAGLQGKELTFCMSFVLIIQSSCIWCGMEM</sequence>
<comment type="caution">
    <text evidence="2">The sequence shown here is derived from an EMBL/GenBank/DDBJ whole genome shotgun (WGS) entry which is preliminary data.</text>
</comment>
<organism evidence="2 3">
    <name type="scientific">Ensete ventricosum</name>
    <name type="common">Abyssinian banana</name>
    <name type="synonym">Musa ensete</name>
    <dbReference type="NCBI Taxonomy" id="4639"/>
    <lineage>
        <taxon>Eukaryota</taxon>
        <taxon>Viridiplantae</taxon>
        <taxon>Streptophyta</taxon>
        <taxon>Embryophyta</taxon>
        <taxon>Tracheophyta</taxon>
        <taxon>Spermatophyta</taxon>
        <taxon>Magnoliopsida</taxon>
        <taxon>Liliopsida</taxon>
        <taxon>Zingiberales</taxon>
        <taxon>Musaceae</taxon>
        <taxon>Ensete</taxon>
    </lineage>
</organism>
<evidence type="ECO:0008006" key="4">
    <source>
        <dbReference type="Google" id="ProtNLM"/>
    </source>
</evidence>
<gene>
    <name evidence="2" type="ORF">OPV22_008117</name>
</gene>
<evidence type="ECO:0000256" key="1">
    <source>
        <dbReference type="SAM" id="MobiDB-lite"/>
    </source>
</evidence>